<dbReference type="GeneID" id="116661593"/>
<dbReference type="KEGG" id="cfr:116661593"/>
<dbReference type="AlphaFoldDB" id="A0A8B8SIC9"/>
<feature type="compositionally biased region" description="Pro residues" evidence="1">
    <location>
        <begin position="11"/>
        <end position="25"/>
    </location>
</feature>
<protein>
    <submittedName>
        <fullName evidence="3">Formin-like protein 5</fullName>
    </submittedName>
</protein>
<gene>
    <name evidence="3" type="primary">LOC116661593</name>
</gene>
<reference evidence="3" key="1">
    <citation type="submission" date="2025-08" db="UniProtKB">
        <authorList>
            <consortium name="RefSeq"/>
        </authorList>
    </citation>
    <scope>IDENTIFICATION</scope>
    <source>
        <tissue evidence="3">Ear skin</tissue>
    </source>
</reference>
<feature type="region of interest" description="Disordered" evidence="1">
    <location>
        <begin position="97"/>
        <end position="141"/>
    </location>
</feature>
<evidence type="ECO:0000313" key="3">
    <source>
        <dbReference type="RefSeq" id="XP_032329988.1"/>
    </source>
</evidence>
<dbReference type="Proteomes" id="UP000694856">
    <property type="component" value="Chromosome 35"/>
</dbReference>
<sequence length="208" mass="21168">MATVRPGPISRTPPLPEVLAPPPPAGMCGSRPRRLTSTSASRRRANGRAAVGSPRCLLLGPRDTEAGPPPAARMPVCETAGLACGGFAGFRPGGSLGGSARPAVSPQPAGQGLAAPRRSPPSGSPRSLLPGKAEQPPNKGTECLLPGSPVCLFLRVFAALLPSVFLLRGGLGPGLLLLVEKRGQASLSSRPSDPVGHVPTKAWEWPPG</sequence>
<accession>A0A8B8SIC9</accession>
<feature type="region of interest" description="Disordered" evidence="1">
    <location>
        <begin position="1"/>
        <end position="72"/>
    </location>
</feature>
<keyword evidence="2" id="KW-1185">Reference proteome</keyword>
<organism evidence="2 3">
    <name type="scientific">Camelus ferus</name>
    <name type="common">Wild bactrian camel</name>
    <name type="synonym">Camelus bactrianus ferus</name>
    <dbReference type="NCBI Taxonomy" id="419612"/>
    <lineage>
        <taxon>Eukaryota</taxon>
        <taxon>Metazoa</taxon>
        <taxon>Chordata</taxon>
        <taxon>Craniata</taxon>
        <taxon>Vertebrata</taxon>
        <taxon>Euteleostomi</taxon>
        <taxon>Mammalia</taxon>
        <taxon>Eutheria</taxon>
        <taxon>Laurasiatheria</taxon>
        <taxon>Artiodactyla</taxon>
        <taxon>Tylopoda</taxon>
        <taxon>Camelidae</taxon>
        <taxon>Camelus</taxon>
    </lineage>
</organism>
<evidence type="ECO:0000256" key="1">
    <source>
        <dbReference type="SAM" id="MobiDB-lite"/>
    </source>
</evidence>
<evidence type="ECO:0000313" key="2">
    <source>
        <dbReference type="Proteomes" id="UP000694856"/>
    </source>
</evidence>
<feature type="region of interest" description="Disordered" evidence="1">
    <location>
        <begin position="186"/>
        <end position="208"/>
    </location>
</feature>
<dbReference type="RefSeq" id="XP_032329988.1">
    <property type="nucleotide sequence ID" value="XM_032474097.1"/>
</dbReference>
<name>A0A8B8SIC9_CAMFR</name>
<proteinExistence type="predicted"/>